<dbReference type="Proteomes" id="UP001318860">
    <property type="component" value="Unassembled WGS sequence"/>
</dbReference>
<dbReference type="SMART" id="SM00726">
    <property type="entry name" value="UIM"/>
    <property type="match status" value="2"/>
</dbReference>
<dbReference type="PROSITE" id="PS50330">
    <property type="entry name" value="UIM"/>
    <property type="match status" value="2"/>
</dbReference>
<keyword evidence="2" id="KW-1185">Reference proteome</keyword>
<comment type="caution">
    <text evidence="1">The sequence shown here is derived from an EMBL/GenBank/DDBJ whole genome shotgun (WGS) entry which is preliminary data.</text>
</comment>
<accession>A0ABR0V9F7</accession>
<dbReference type="Pfam" id="PF23625">
    <property type="entry name" value="UIM_2"/>
    <property type="match status" value="2"/>
</dbReference>
<organism evidence="1 2">
    <name type="scientific">Rehmannia glutinosa</name>
    <name type="common">Chinese foxglove</name>
    <dbReference type="NCBI Taxonomy" id="99300"/>
    <lineage>
        <taxon>Eukaryota</taxon>
        <taxon>Viridiplantae</taxon>
        <taxon>Streptophyta</taxon>
        <taxon>Embryophyta</taxon>
        <taxon>Tracheophyta</taxon>
        <taxon>Spermatophyta</taxon>
        <taxon>Magnoliopsida</taxon>
        <taxon>eudicotyledons</taxon>
        <taxon>Gunneridae</taxon>
        <taxon>Pentapetalae</taxon>
        <taxon>asterids</taxon>
        <taxon>lamiids</taxon>
        <taxon>Lamiales</taxon>
        <taxon>Orobanchaceae</taxon>
        <taxon>Rehmannieae</taxon>
        <taxon>Rehmannia</taxon>
    </lineage>
</organism>
<sequence length="93" mass="10484">MGWLSKIFKGLNHKVSDGQYDWRYGTDTVDNHQSTSLNSWSDTEDIDRAIALSLSEDQKGKAVTDREPQLKEDELLARALQESLNAVSARAME</sequence>
<name>A0ABR0V9F7_REHGL</name>
<reference evidence="1 2" key="1">
    <citation type="journal article" date="2021" name="Comput. Struct. Biotechnol. J.">
        <title>De novo genome assembly of the potent medicinal plant Rehmannia glutinosa using nanopore technology.</title>
        <authorList>
            <person name="Ma L."/>
            <person name="Dong C."/>
            <person name="Song C."/>
            <person name="Wang X."/>
            <person name="Zheng X."/>
            <person name="Niu Y."/>
            <person name="Chen S."/>
            <person name="Feng W."/>
        </authorList>
    </citation>
    <scope>NUCLEOTIDE SEQUENCE [LARGE SCALE GENOMIC DNA]</scope>
    <source>
        <strain evidence="1">DH-2019</strain>
    </source>
</reference>
<dbReference type="EMBL" id="JABTTQ020001516">
    <property type="protein sequence ID" value="KAK6130951.1"/>
    <property type="molecule type" value="Genomic_DNA"/>
</dbReference>
<protein>
    <submittedName>
        <fullName evidence="1">Uncharacterized protein</fullName>
    </submittedName>
</protein>
<dbReference type="InterPro" id="IPR003903">
    <property type="entry name" value="UIM_dom"/>
</dbReference>
<evidence type="ECO:0000313" key="1">
    <source>
        <dbReference type="EMBL" id="KAK6130951.1"/>
    </source>
</evidence>
<evidence type="ECO:0000313" key="2">
    <source>
        <dbReference type="Proteomes" id="UP001318860"/>
    </source>
</evidence>
<proteinExistence type="predicted"/>
<gene>
    <name evidence="1" type="ORF">DH2020_035306</name>
</gene>